<accession>A0A6J8EBQ5</accession>
<evidence type="ECO:0008006" key="3">
    <source>
        <dbReference type="Google" id="ProtNLM"/>
    </source>
</evidence>
<name>A0A6J8EBQ5_MYTCO</name>
<reference evidence="1 2" key="1">
    <citation type="submission" date="2020-06" db="EMBL/GenBank/DDBJ databases">
        <authorList>
            <person name="Li R."/>
            <person name="Bekaert M."/>
        </authorList>
    </citation>
    <scope>NUCLEOTIDE SEQUENCE [LARGE SCALE GENOMIC DNA]</scope>
    <source>
        <strain evidence="2">wild</strain>
    </source>
</reference>
<protein>
    <recommendedName>
        <fullName evidence="3">C-type lectin domain-containing protein</fullName>
    </recommendedName>
</protein>
<dbReference type="PANTHER" id="PTHR33395:SF22">
    <property type="entry name" value="REVERSE TRANSCRIPTASE DOMAIN-CONTAINING PROTEIN"/>
    <property type="match status" value="1"/>
</dbReference>
<dbReference type="OrthoDB" id="6243574at2759"/>
<proteinExistence type="predicted"/>
<dbReference type="AlphaFoldDB" id="A0A6J8EBQ5"/>
<dbReference type="EMBL" id="CACVKT020008812">
    <property type="protein sequence ID" value="CAC5417767.1"/>
    <property type="molecule type" value="Genomic_DNA"/>
</dbReference>
<sequence length="471" mass="53081">MRNLAGLPSKSSDYPPILLNDTYLDDNKDKANAFNRYFCDQSSVDDSSTNIPEINLDDVIHTLDNIIITQEEVYDQLLLLGVSKATGPDSISPRFLKYAARELSYPLALLFNKSLQLCIYPYDWKIANVIPVFKSGSQEILSNYRPISLLSIIVDGGQIQHYSPYGINWNEASLSCGSNGLEISEEDLESSDVLENQELWIGKTPVFTPWVELLGCYVVHGLNETEFYPLNTRSECQKKCHHVKHFGFKKTTSRSCVCIPFELLIDNRKNMSACKELDSYYVYTEDRKSTYWGATQNEGVIFCASKQQLLVPSTFCNEPGISKLSGIPTWTNVIREQLAEYFKTNCTTTPLMCPAGVINTVNSKKVLNKIEKACDESLQWFICNSNSSPITYQSIYTTMSLPGMSSRQMIGNQRNTETRFVKGLSSGVTSIKSVKNECQKIGILKDTGHYADLKMENQNTCNNDVYFTVID</sequence>
<keyword evidence="2" id="KW-1185">Reference proteome</keyword>
<dbReference type="PANTHER" id="PTHR33395">
    <property type="entry name" value="TRANSCRIPTASE, PUTATIVE-RELATED-RELATED"/>
    <property type="match status" value="1"/>
</dbReference>
<organism evidence="1 2">
    <name type="scientific">Mytilus coruscus</name>
    <name type="common">Sea mussel</name>
    <dbReference type="NCBI Taxonomy" id="42192"/>
    <lineage>
        <taxon>Eukaryota</taxon>
        <taxon>Metazoa</taxon>
        <taxon>Spiralia</taxon>
        <taxon>Lophotrochozoa</taxon>
        <taxon>Mollusca</taxon>
        <taxon>Bivalvia</taxon>
        <taxon>Autobranchia</taxon>
        <taxon>Pteriomorphia</taxon>
        <taxon>Mytilida</taxon>
        <taxon>Mytiloidea</taxon>
        <taxon>Mytilidae</taxon>
        <taxon>Mytilinae</taxon>
        <taxon>Mytilus</taxon>
    </lineage>
</organism>
<gene>
    <name evidence="1" type="ORF">MCOR_50251</name>
</gene>
<evidence type="ECO:0000313" key="2">
    <source>
        <dbReference type="Proteomes" id="UP000507470"/>
    </source>
</evidence>
<evidence type="ECO:0000313" key="1">
    <source>
        <dbReference type="EMBL" id="CAC5417767.1"/>
    </source>
</evidence>
<dbReference type="Proteomes" id="UP000507470">
    <property type="component" value="Unassembled WGS sequence"/>
</dbReference>